<evidence type="ECO:0000313" key="3">
    <source>
        <dbReference type="Proteomes" id="UP000217257"/>
    </source>
</evidence>
<dbReference type="PROSITE" id="PS51257">
    <property type="entry name" value="PROKAR_LIPOPROTEIN"/>
    <property type="match status" value="1"/>
</dbReference>
<dbReference type="RefSeq" id="WP_095988949.1">
    <property type="nucleotide sequence ID" value="NZ_CP022098.1"/>
</dbReference>
<keyword evidence="1" id="KW-0732">Signal</keyword>
<organism evidence="2 3">
    <name type="scientific">Cystobacter fuscus</name>
    <dbReference type="NCBI Taxonomy" id="43"/>
    <lineage>
        <taxon>Bacteria</taxon>
        <taxon>Pseudomonadati</taxon>
        <taxon>Myxococcota</taxon>
        <taxon>Myxococcia</taxon>
        <taxon>Myxococcales</taxon>
        <taxon>Cystobacterineae</taxon>
        <taxon>Archangiaceae</taxon>
        <taxon>Cystobacter</taxon>
    </lineage>
</organism>
<feature type="signal peptide" evidence="1">
    <location>
        <begin position="1"/>
        <end position="17"/>
    </location>
</feature>
<dbReference type="Proteomes" id="UP000217257">
    <property type="component" value="Chromosome"/>
</dbReference>
<accession>A0A250JDF9</accession>
<protein>
    <recommendedName>
        <fullName evidence="4">Lipoprotein</fullName>
    </recommendedName>
</protein>
<name>A0A250JDF9_9BACT</name>
<evidence type="ECO:0008006" key="4">
    <source>
        <dbReference type="Google" id="ProtNLM"/>
    </source>
</evidence>
<reference evidence="2 3" key="1">
    <citation type="submission" date="2017-06" db="EMBL/GenBank/DDBJ databases">
        <title>Sequencing and comparative analysis of myxobacterial genomes.</title>
        <authorList>
            <person name="Rupp O."/>
            <person name="Goesmann A."/>
            <person name="Sogaard-Andersen L."/>
        </authorList>
    </citation>
    <scope>NUCLEOTIDE SEQUENCE [LARGE SCALE GENOMIC DNA]</scope>
    <source>
        <strain evidence="2 3">DSM 52655</strain>
    </source>
</reference>
<evidence type="ECO:0000256" key="1">
    <source>
        <dbReference type="SAM" id="SignalP"/>
    </source>
</evidence>
<sequence>MRTLWLLLLGCATSACVGNFSNDDLEFLNALPAREDLMARLPGSEARTGASVTGWRVAPLALAEPSPFYRNTHDASDIFNAGLDALLSRLELIQAEPPTTRALGKRTWGPMTLDVSGTHEVRLLMTRTGRVFDYRLEVRRTGSGDAGWWTFLEGIFQADGGMRRGAGAVHLQLGAAVANGFDLGWLSEQGQEWLSTQERLDIAYQTRTLPLRVEMNFVSAQGGREFRYTYRQLPDGLGEMRFFLRADLLPGERREDLSILSRWTRDGAGVARAEVTGGDVTEGLEETQVECWDTGFQLTYRQRSWNATPEGDAGSCPDVSALGP</sequence>
<evidence type="ECO:0000313" key="2">
    <source>
        <dbReference type="EMBL" id="ATB41186.1"/>
    </source>
</evidence>
<dbReference type="KEGG" id="cfus:CYFUS_006650"/>
<dbReference type="EMBL" id="CP022098">
    <property type="protein sequence ID" value="ATB41186.1"/>
    <property type="molecule type" value="Genomic_DNA"/>
</dbReference>
<proteinExistence type="predicted"/>
<dbReference type="AlphaFoldDB" id="A0A250JDF9"/>
<feature type="chain" id="PRO_5012738626" description="Lipoprotein" evidence="1">
    <location>
        <begin position="18"/>
        <end position="324"/>
    </location>
</feature>
<gene>
    <name evidence="2" type="ORF">CYFUS_006650</name>
</gene>